<reference evidence="8" key="1">
    <citation type="journal article" date="2010" name="Nat. Biotechnol.">
        <title>Draft genome sequence of the oilseed species Ricinus communis.</title>
        <authorList>
            <person name="Chan A.P."/>
            <person name="Crabtree J."/>
            <person name="Zhao Q."/>
            <person name="Lorenzi H."/>
            <person name="Orvis J."/>
            <person name="Puiu D."/>
            <person name="Melake-Berhan A."/>
            <person name="Jones K.M."/>
            <person name="Redman J."/>
            <person name="Chen G."/>
            <person name="Cahoon E.B."/>
            <person name="Gedil M."/>
            <person name="Stanke M."/>
            <person name="Haas B.J."/>
            <person name="Wortman J.R."/>
            <person name="Fraser-Liggett C.M."/>
            <person name="Ravel J."/>
            <person name="Rabinowicz P.D."/>
        </authorList>
    </citation>
    <scope>NUCLEOTIDE SEQUENCE [LARGE SCALE GENOMIC DNA]</scope>
    <source>
        <strain evidence="8">cv. Hale</strain>
    </source>
</reference>
<dbReference type="eggNOG" id="KOG4569">
    <property type="taxonomic scope" value="Eukaryota"/>
</dbReference>
<evidence type="ECO:0000256" key="1">
    <source>
        <dbReference type="ARBA" id="ARBA00010701"/>
    </source>
</evidence>
<accession>B9SGL0</accession>
<evidence type="ECO:0000256" key="3">
    <source>
        <dbReference type="ARBA" id="ARBA00022963"/>
    </source>
</evidence>
<evidence type="ECO:0000313" key="7">
    <source>
        <dbReference type="EMBL" id="EEF37256.1"/>
    </source>
</evidence>
<name>B9SGL0_RICCO</name>
<evidence type="ECO:0000256" key="2">
    <source>
        <dbReference type="ARBA" id="ARBA00022801"/>
    </source>
</evidence>
<dbReference type="SUPFAM" id="SSF53474">
    <property type="entry name" value="alpha/beta-Hydrolases"/>
    <property type="match status" value="1"/>
</dbReference>
<keyword evidence="4 5" id="KW-0443">Lipid metabolism</keyword>
<evidence type="ECO:0000259" key="6">
    <source>
        <dbReference type="Pfam" id="PF01764"/>
    </source>
</evidence>
<feature type="domain" description="Fungal lipase-type" evidence="6">
    <location>
        <begin position="140"/>
        <end position="298"/>
    </location>
</feature>
<evidence type="ECO:0000256" key="4">
    <source>
        <dbReference type="ARBA" id="ARBA00023098"/>
    </source>
</evidence>
<dbReference type="KEGG" id="rcu:8264214"/>
<dbReference type="FunFam" id="3.40.50.1820:FF:000065">
    <property type="entry name" value="Phospholipase A1-II 3"/>
    <property type="match status" value="1"/>
</dbReference>
<dbReference type="PANTHER" id="PTHR31828:SF1">
    <property type="entry name" value="PHOSPHOLIPASE A1-IIGAMMA"/>
    <property type="match status" value="1"/>
</dbReference>
<dbReference type="PANTHER" id="PTHR31828">
    <property type="entry name" value="PHOSPHOLIPASE A1-IIGAMMA"/>
    <property type="match status" value="1"/>
</dbReference>
<keyword evidence="2 5" id="KW-0378">Hydrolase</keyword>
<dbReference type="EC" id="3.1.1.-" evidence="5"/>
<comment type="function">
    <text evidence="5">Acylhydrolase that catalyzes the hydrolysis of phospholipids at the sn-1 position.</text>
</comment>
<dbReference type="InterPro" id="IPR033556">
    <property type="entry name" value="PLA"/>
</dbReference>
<dbReference type="Pfam" id="PF01764">
    <property type="entry name" value="Lipase_3"/>
    <property type="match status" value="1"/>
</dbReference>
<dbReference type="OrthoDB" id="438440at2759"/>
<evidence type="ECO:0000313" key="8">
    <source>
        <dbReference type="Proteomes" id="UP000008311"/>
    </source>
</evidence>
<dbReference type="Gene3D" id="3.40.50.1820">
    <property type="entry name" value="alpha/beta hydrolase"/>
    <property type="match status" value="1"/>
</dbReference>
<dbReference type="CDD" id="cd00519">
    <property type="entry name" value="Lipase_3"/>
    <property type="match status" value="1"/>
</dbReference>
<dbReference type="Proteomes" id="UP000008311">
    <property type="component" value="Unassembled WGS sequence"/>
</dbReference>
<dbReference type="InterPro" id="IPR002921">
    <property type="entry name" value="Fungal_lipase-type"/>
</dbReference>
<keyword evidence="8" id="KW-1185">Reference proteome</keyword>
<organism evidence="7 8">
    <name type="scientific">Ricinus communis</name>
    <name type="common">Castor bean</name>
    <dbReference type="NCBI Taxonomy" id="3988"/>
    <lineage>
        <taxon>Eukaryota</taxon>
        <taxon>Viridiplantae</taxon>
        <taxon>Streptophyta</taxon>
        <taxon>Embryophyta</taxon>
        <taxon>Tracheophyta</taxon>
        <taxon>Spermatophyta</taxon>
        <taxon>Magnoliopsida</taxon>
        <taxon>eudicotyledons</taxon>
        <taxon>Gunneridae</taxon>
        <taxon>Pentapetalae</taxon>
        <taxon>rosids</taxon>
        <taxon>fabids</taxon>
        <taxon>Malpighiales</taxon>
        <taxon>Euphorbiaceae</taxon>
        <taxon>Acalyphoideae</taxon>
        <taxon>Acalypheae</taxon>
        <taxon>Ricinus</taxon>
    </lineage>
</organism>
<dbReference type="AlphaFoldDB" id="B9SGL0"/>
<dbReference type="InterPro" id="IPR029058">
    <property type="entry name" value="AB_hydrolase_fold"/>
</dbReference>
<evidence type="ECO:0000256" key="5">
    <source>
        <dbReference type="RuleBase" id="RU367093"/>
    </source>
</evidence>
<comment type="similarity">
    <text evidence="1 5">Belongs to the AB hydrolase superfamily. Lipase family.</text>
</comment>
<dbReference type="InParanoid" id="B9SGL0"/>
<sequence length="402" mass="45181">MSGGNIARRWRQLSGQQKWQGLLEPLDNDLRQYLIHYGDLAQATYDNFIMQKYSQFAGDNRFSMKNLFSRVGLGMRNNQFVYKPVKYLYATSKVDVPQSFIMSPASTSRAVPNGESNWIGYIAVATDQAKEKLGRRDIAVAWRGTLQPLEWIKDFDFPLTSASDVLGGHNDAQVHQGFHSVYTSDNPQSQTSKTSARQQVLDGLRELVNKYENEEISVTVVGHSLGAALATLSAADIVANGFNRTDKQANKSCPVTAFAFACPRTGNRGFKQVCDSLEDLRILRITNTPDMVPKVPPLIAGYSEVGENLEIDSRKSMYLKPTGGFISWHNLETYLHTIAGTQGKRSAFRLECQRDISLVNKNLDALKEKYMVPGNWWCGLNNGMIQQEDGLWKLFDRDKDDE</sequence>
<proteinExistence type="inferred from homology"/>
<dbReference type="GO" id="GO:0005737">
    <property type="term" value="C:cytoplasm"/>
    <property type="evidence" value="ECO:0007669"/>
    <property type="project" value="UniProtKB-ARBA"/>
</dbReference>
<keyword evidence="3 5" id="KW-0442">Lipid degradation</keyword>
<gene>
    <name evidence="7" type="ORF">RCOM_0553880</name>
</gene>
<dbReference type="GO" id="GO:0016042">
    <property type="term" value="P:lipid catabolic process"/>
    <property type="evidence" value="ECO:0007669"/>
    <property type="project" value="UniProtKB-UniRule"/>
</dbReference>
<dbReference type="EMBL" id="EQ973954">
    <property type="protein sequence ID" value="EEF37256.1"/>
    <property type="molecule type" value="Genomic_DNA"/>
</dbReference>
<protein>
    <recommendedName>
        <fullName evidence="5">Phospholipase A1</fullName>
        <ecNumber evidence="5">3.1.1.-</ecNumber>
    </recommendedName>
</protein>
<dbReference type="GO" id="GO:0008970">
    <property type="term" value="F:phospholipase A1 activity"/>
    <property type="evidence" value="ECO:0007669"/>
    <property type="project" value="UniProtKB-UniRule"/>
</dbReference>